<gene>
    <name evidence="2" type="ORF">OAUR00152_LOCUS29957</name>
</gene>
<dbReference type="EMBL" id="HBKQ01043463">
    <property type="protein sequence ID" value="CAE2267713.1"/>
    <property type="molecule type" value="Transcribed_RNA"/>
</dbReference>
<feature type="region of interest" description="Disordered" evidence="1">
    <location>
        <begin position="31"/>
        <end position="56"/>
    </location>
</feature>
<protein>
    <submittedName>
        <fullName evidence="2">Uncharacterized protein</fullName>
    </submittedName>
</protein>
<accession>A0A7S4JLQ1</accession>
<organism evidence="2">
    <name type="scientific">Odontella aurita</name>
    <dbReference type="NCBI Taxonomy" id="265563"/>
    <lineage>
        <taxon>Eukaryota</taxon>
        <taxon>Sar</taxon>
        <taxon>Stramenopiles</taxon>
        <taxon>Ochrophyta</taxon>
        <taxon>Bacillariophyta</taxon>
        <taxon>Mediophyceae</taxon>
        <taxon>Biddulphiophycidae</taxon>
        <taxon>Eupodiscales</taxon>
        <taxon>Odontellaceae</taxon>
        <taxon>Odontella</taxon>
    </lineage>
</organism>
<name>A0A7S4JLQ1_9STRA</name>
<evidence type="ECO:0000313" key="2">
    <source>
        <dbReference type="EMBL" id="CAE2267713.1"/>
    </source>
</evidence>
<dbReference type="AlphaFoldDB" id="A0A7S4JLQ1"/>
<reference evidence="2" key="1">
    <citation type="submission" date="2021-01" db="EMBL/GenBank/DDBJ databases">
        <authorList>
            <person name="Corre E."/>
            <person name="Pelletier E."/>
            <person name="Niang G."/>
            <person name="Scheremetjew M."/>
            <person name="Finn R."/>
            <person name="Kale V."/>
            <person name="Holt S."/>
            <person name="Cochrane G."/>
            <person name="Meng A."/>
            <person name="Brown T."/>
            <person name="Cohen L."/>
        </authorList>
    </citation>
    <scope>NUCLEOTIDE SEQUENCE</scope>
    <source>
        <strain evidence="2">Isolate 1302-5</strain>
    </source>
</reference>
<evidence type="ECO:0000256" key="1">
    <source>
        <dbReference type="SAM" id="MobiDB-lite"/>
    </source>
</evidence>
<sequence length="171" mass="19665">MHSVRTKRNKYSRGNCLIFIMHLVINVSNPARPPPLSPDERRSPVDTKPPSRMNTAQCPKEYRVPAIGGKNLQYCLCAPLKIRCQHDVILKDQKWFPRCHALFPTTSVREEATHHTGSKEPLSELGDVVRSFRLGHRRSIHSFHQIEFNSGLAKLCSCMAKPMRMTWEVYD</sequence>
<proteinExistence type="predicted"/>